<sequence>MSTYKLAITLLHQSKEDDLITVIVKALIFAIISNNFSFFEDLTELGVCLFHFPTST</sequence>
<name>A0AAP0JLD7_9MAGN</name>
<proteinExistence type="predicted"/>
<dbReference type="EMBL" id="JBBNAF010000006">
    <property type="protein sequence ID" value="KAK9135631.1"/>
    <property type="molecule type" value="Genomic_DNA"/>
</dbReference>
<dbReference type="Proteomes" id="UP001420932">
    <property type="component" value="Unassembled WGS sequence"/>
</dbReference>
<evidence type="ECO:0000313" key="1">
    <source>
        <dbReference type="EMBL" id="KAK9135631.1"/>
    </source>
</evidence>
<gene>
    <name evidence="1" type="ORF">Syun_014961</name>
</gene>
<keyword evidence="2" id="KW-1185">Reference proteome</keyword>
<comment type="caution">
    <text evidence="1">The sequence shown here is derived from an EMBL/GenBank/DDBJ whole genome shotgun (WGS) entry which is preliminary data.</text>
</comment>
<evidence type="ECO:0000313" key="2">
    <source>
        <dbReference type="Proteomes" id="UP001420932"/>
    </source>
</evidence>
<dbReference type="AlphaFoldDB" id="A0AAP0JLD7"/>
<accession>A0AAP0JLD7</accession>
<organism evidence="1 2">
    <name type="scientific">Stephania yunnanensis</name>
    <dbReference type="NCBI Taxonomy" id="152371"/>
    <lineage>
        <taxon>Eukaryota</taxon>
        <taxon>Viridiplantae</taxon>
        <taxon>Streptophyta</taxon>
        <taxon>Embryophyta</taxon>
        <taxon>Tracheophyta</taxon>
        <taxon>Spermatophyta</taxon>
        <taxon>Magnoliopsida</taxon>
        <taxon>Ranunculales</taxon>
        <taxon>Menispermaceae</taxon>
        <taxon>Menispermoideae</taxon>
        <taxon>Cissampelideae</taxon>
        <taxon>Stephania</taxon>
    </lineage>
</organism>
<reference evidence="1 2" key="1">
    <citation type="submission" date="2024-01" db="EMBL/GenBank/DDBJ databases">
        <title>Genome assemblies of Stephania.</title>
        <authorList>
            <person name="Yang L."/>
        </authorList>
    </citation>
    <scope>NUCLEOTIDE SEQUENCE [LARGE SCALE GENOMIC DNA]</scope>
    <source>
        <strain evidence="1">YNDBR</strain>
        <tissue evidence="1">Leaf</tissue>
    </source>
</reference>
<protein>
    <submittedName>
        <fullName evidence="1">Uncharacterized protein</fullName>
    </submittedName>
</protein>